<protein>
    <recommendedName>
        <fullName evidence="6">Phosphofructokinase</fullName>
    </recommendedName>
</protein>
<evidence type="ECO:0000313" key="9">
    <source>
        <dbReference type="Proteomes" id="UP001218364"/>
    </source>
</evidence>
<evidence type="ECO:0000256" key="1">
    <source>
        <dbReference type="ARBA" id="ARBA00010688"/>
    </source>
</evidence>
<dbReference type="Gene3D" id="3.40.1190.20">
    <property type="match status" value="1"/>
</dbReference>
<dbReference type="GO" id="GO:0016301">
    <property type="term" value="F:kinase activity"/>
    <property type="evidence" value="ECO:0007669"/>
    <property type="project" value="UniProtKB-KW"/>
</dbReference>
<reference evidence="8 9" key="1">
    <citation type="submission" date="2023-02" db="EMBL/GenBank/DDBJ databases">
        <title>Population genomics of bacteria associated with diatom.</title>
        <authorList>
            <person name="Xie J."/>
            <person name="Wang H."/>
        </authorList>
    </citation>
    <scope>NUCLEOTIDE SEQUENCE [LARGE SCALE GENOMIC DNA]</scope>
    <source>
        <strain evidence="8 9">PT47_8</strain>
    </source>
</reference>
<comment type="caution">
    <text evidence="8">The sequence shown here is derived from an EMBL/GenBank/DDBJ whole genome shotgun (WGS) entry which is preliminary data.</text>
</comment>
<dbReference type="InterPro" id="IPR029056">
    <property type="entry name" value="Ribokinase-like"/>
</dbReference>
<dbReference type="EMBL" id="JARCJK010000008">
    <property type="protein sequence ID" value="MDE4167151.1"/>
    <property type="molecule type" value="Genomic_DNA"/>
</dbReference>
<dbReference type="InterPro" id="IPR002173">
    <property type="entry name" value="Carboh/pur_kinase_PfkB_CS"/>
</dbReference>
<dbReference type="Pfam" id="PF00294">
    <property type="entry name" value="PfkB"/>
    <property type="match status" value="1"/>
</dbReference>
<dbReference type="PANTHER" id="PTHR46566:SF2">
    <property type="entry name" value="ATP-DEPENDENT 6-PHOSPHOFRUCTOKINASE ISOZYME 2"/>
    <property type="match status" value="1"/>
</dbReference>
<gene>
    <name evidence="8" type="ORF">PXK24_15760</name>
</gene>
<evidence type="ECO:0000256" key="3">
    <source>
        <dbReference type="ARBA" id="ARBA00022741"/>
    </source>
</evidence>
<evidence type="ECO:0000256" key="5">
    <source>
        <dbReference type="ARBA" id="ARBA00022840"/>
    </source>
</evidence>
<dbReference type="CDD" id="cd01164">
    <property type="entry name" value="FruK_PfkB_like"/>
    <property type="match status" value="1"/>
</dbReference>
<dbReference type="RefSeq" id="WP_274839937.1">
    <property type="nucleotide sequence ID" value="NZ_JARCJF010000008.1"/>
</dbReference>
<dbReference type="InterPro" id="IPR011611">
    <property type="entry name" value="PfkB_dom"/>
</dbReference>
<keyword evidence="4" id="KW-0418">Kinase</keyword>
<comment type="similarity">
    <text evidence="1 6">Belongs to the carbohydrate kinase PfkB family.</text>
</comment>
<evidence type="ECO:0000256" key="2">
    <source>
        <dbReference type="ARBA" id="ARBA00022679"/>
    </source>
</evidence>
<evidence type="ECO:0000256" key="4">
    <source>
        <dbReference type="ARBA" id="ARBA00022777"/>
    </source>
</evidence>
<sequence>MSKILTITLNPAVDLATSIAHVVAGPKLYCDTPRTDPGGGGVNVARAIHRLGGDVLALVAVGGAMGERLLQLLAAEGVPVDPVQAGGETRQSFAVTDTSTGEQFRFSVPGEEMSEADGARLLDAIASAAPRDGYVVLSGGVTPGLGDDFPQKVLAALTPSRGKLVVDTSKTALENLLTSPSEPVHLLRLDQREAEQSAGHRMESLNDSYTFAEALIARGVAELVVGGRGGEGSILVTGQQRFFCRAPEVPMVSKIGAGDAFTGALTLALSQGQPLGQALRWGVAAASATVQTEGTALFRAEDVTALLDRCALREDTSL</sequence>
<dbReference type="NCBIfam" id="TIGR03168">
    <property type="entry name" value="1-PFK"/>
    <property type="match status" value="1"/>
</dbReference>
<dbReference type="SUPFAM" id="SSF53613">
    <property type="entry name" value="Ribokinase-like"/>
    <property type="match status" value="1"/>
</dbReference>
<dbReference type="InterPro" id="IPR017583">
    <property type="entry name" value="Tagatose/fructose_Pkinase"/>
</dbReference>
<keyword evidence="5" id="KW-0067">ATP-binding</keyword>
<keyword evidence="2 6" id="KW-0808">Transferase</keyword>
<evidence type="ECO:0000256" key="6">
    <source>
        <dbReference type="PIRNR" id="PIRNR000535"/>
    </source>
</evidence>
<proteinExistence type="inferred from homology"/>
<dbReference type="Proteomes" id="UP001218364">
    <property type="component" value="Unassembled WGS sequence"/>
</dbReference>
<name>A0ABD4XCM2_9RHOB</name>
<dbReference type="PROSITE" id="PS00583">
    <property type="entry name" value="PFKB_KINASES_1"/>
    <property type="match status" value="1"/>
</dbReference>
<dbReference type="AlphaFoldDB" id="A0ABD4XCM2"/>
<dbReference type="GO" id="GO:0005524">
    <property type="term" value="F:ATP binding"/>
    <property type="evidence" value="ECO:0007669"/>
    <property type="project" value="UniProtKB-KW"/>
</dbReference>
<dbReference type="PANTHER" id="PTHR46566">
    <property type="entry name" value="1-PHOSPHOFRUCTOKINASE-RELATED"/>
    <property type="match status" value="1"/>
</dbReference>
<accession>A0ABD4XCM2</accession>
<organism evidence="8 9">
    <name type="scientific">Phaeobacter gallaeciensis</name>
    <dbReference type="NCBI Taxonomy" id="60890"/>
    <lineage>
        <taxon>Bacteria</taxon>
        <taxon>Pseudomonadati</taxon>
        <taxon>Pseudomonadota</taxon>
        <taxon>Alphaproteobacteria</taxon>
        <taxon>Rhodobacterales</taxon>
        <taxon>Roseobacteraceae</taxon>
        <taxon>Phaeobacter</taxon>
    </lineage>
</organism>
<dbReference type="PIRSF" id="PIRSF000535">
    <property type="entry name" value="1PFK/6PFK/LacC"/>
    <property type="match status" value="1"/>
</dbReference>
<evidence type="ECO:0000313" key="8">
    <source>
        <dbReference type="EMBL" id="MDE4167151.1"/>
    </source>
</evidence>
<evidence type="ECO:0000259" key="7">
    <source>
        <dbReference type="Pfam" id="PF00294"/>
    </source>
</evidence>
<feature type="domain" description="Carbohydrate kinase PfkB" evidence="7">
    <location>
        <begin position="23"/>
        <end position="296"/>
    </location>
</feature>
<keyword evidence="3" id="KW-0547">Nucleotide-binding</keyword>